<dbReference type="EMBL" id="RJJG01000001">
    <property type="protein sequence ID" value="RNI10783.1"/>
    <property type="molecule type" value="Genomic_DNA"/>
</dbReference>
<gene>
    <name evidence="1" type="ORF">BHR79_01830</name>
    <name evidence="2" type="ORF">EFE40_00955</name>
</gene>
<organism evidence="1 3">
    <name type="scientific">Methanohalophilus halophilus</name>
    <dbReference type="NCBI Taxonomy" id="2177"/>
    <lineage>
        <taxon>Archaea</taxon>
        <taxon>Methanobacteriati</taxon>
        <taxon>Methanobacteriota</taxon>
        <taxon>Stenosarchaea group</taxon>
        <taxon>Methanomicrobia</taxon>
        <taxon>Methanosarcinales</taxon>
        <taxon>Methanosarcinaceae</taxon>
        <taxon>Methanohalophilus</taxon>
    </lineage>
</organism>
<dbReference type="Proteomes" id="UP000186879">
    <property type="component" value="Chromosome"/>
</dbReference>
<dbReference type="AlphaFoldDB" id="A0A1L3Q0F4"/>
<dbReference type="STRING" id="2177.BHR79_01830"/>
<proteinExistence type="predicted"/>
<dbReference type="KEGG" id="mhaz:BHR79_01830"/>
<evidence type="ECO:0000313" key="2">
    <source>
        <dbReference type="EMBL" id="RNI10783.1"/>
    </source>
</evidence>
<evidence type="ECO:0000313" key="4">
    <source>
        <dbReference type="Proteomes" id="UP000267921"/>
    </source>
</evidence>
<sequence>MDLWKNQTHCACNIICCTGPAILLINLSITQAPTEFVDVANIFGSTLTETYKGRYPGCS</sequence>
<reference evidence="1 3" key="1">
    <citation type="submission" date="2016-10" db="EMBL/GenBank/DDBJ databases">
        <title>Methanohalophilus halophilus.</title>
        <authorList>
            <person name="L'haridon S."/>
        </authorList>
    </citation>
    <scope>NUCLEOTIDE SEQUENCE [LARGE SCALE GENOMIC DNA]</scope>
    <source>
        <strain evidence="1 3">Z-7982</strain>
    </source>
</reference>
<accession>A0A1L3Q0F4</accession>
<reference evidence="2 4" key="2">
    <citation type="submission" date="2018-10" db="EMBL/GenBank/DDBJ databases">
        <title>Cultivation of a novel Methanohalophilus strain from Kebrit Deep of the Red Sea and a genomic comparison of members of the genus Methanohalophilus.</title>
        <authorList>
            <person name="Guan Y."/>
            <person name="Ngugi D.K."/>
            <person name="Stingl U."/>
        </authorList>
    </citation>
    <scope>NUCLEOTIDE SEQUENCE [LARGE SCALE GENOMIC DNA]</scope>
    <source>
        <strain evidence="2 4">DSM 3094</strain>
    </source>
</reference>
<dbReference type="EMBL" id="CP017921">
    <property type="protein sequence ID" value="APH38348.1"/>
    <property type="molecule type" value="Genomic_DNA"/>
</dbReference>
<name>A0A1L3Q0F4_9EURY</name>
<protein>
    <submittedName>
        <fullName evidence="1">Uncharacterized protein</fullName>
    </submittedName>
</protein>
<keyword evidence="3" id="KW-1185">Reference proteome</keyword>
<evidence type="ECO:0000313" key="3">
    <source>
        <dbReference type="Proteomes" id="UP000186879"/>
    </source>
</evidence>
<dbReference type="Proteomes" id="UP000267921">
    <property type="component" value="Unassembled WGS sequence"/>
</dbReference>
<evidence type="ECO:0000313" key="1">
    <source>
        <dbReference type="EMBL" id="APH38348.1"/>
    </source>
</evidence>